<comment type="caution">
    <text evidence="9">The sequence shown here is derived from an EMBL/GenBank/DDBJ whole genome shotgun (WGS) entry which is preliminary data.</text>
</comment>
<dbReference type="Pfam" id="PF06241">
    <property type="entry name" value="Castor_Poll_mid"/>
    <property type="match status" value="1"/>
</dbReference>
<gene>
    <name evidence="9" type="primary">g3675</name>
    <name evidence="9" type="ORF">VP750_LOCUS3135</name>
</gene>
<keyword evidence="2" id="KW-0813">Transport</keyword>
<feature type="domain" description="CASTOR/POLLUX/SYM8 ion channel conserved" evidence="8">
    <location>
        <begin position="275"/>
        <end position="340"/>
    </location>
</feature>
<keyword evidence="6 7" id="KW-0472">Membrane</keyword>
<evidence type="ECO:0000313" key="10">
    <source>
        <dbReference type="Proteomes" id="UP001497392"/>
    </source>
</evidence>
<sequence length="773" mass="85789">MLHRTDRRRQYIVDDWIDAFDLPLSDHLQKSKPIGLFNGSWQDTWSDLQLFGIVNLAVIFLFSWLKAHLVDVADSGTSAEELNKPFWTSLYEILQVIFGQELPDTATSFAQQAFAVGVAAIGLAAFALVLALVEQILVLGFCDTQRDLEVVQKILSQGSPLVPVDLKMVSASSAAATVIVSDSSRSPVEADSETIRAAILLDELESSQPRQTINGGRIIVEVKTLNALSVLQFSCSVRVMALHTGEMNARRLSRMVRSPIVAAISYVVYNYSCRPQVYLQRMPELAGKTFGELIFHLPQATAYGLVQSRSRRCLLNPPAETVIDKRDEIVMIRSTDLSKADMQPLAEPVYVDMGDWHPSLYRSASSMTAVSLDWEDKGPGGSSTEQASAYIGTGNGLAATVMQERQASYMYIMPQEHLSSKDSPEAVLICGWREEAFMSDMLREMDHGPSALPAGSQLTLFNTSTNVEIMARVKTRNRLRNVEVQWIYGNPLDYDDLSAKIDVTRYSTAIVLCDQSWIDPDLDDTNGIQVREQRDMLRLESQILLVQLHIRKSLTVSSPFHLSALPTPIAELCILEAGFPDINIICEKVAAEGETRFEDRYRLPIGISVNMTSFSAKLLTSAIYNPRNIMVFSQMGDGCELDVQSAAAFAQRNEELSYWQLQARAQSVGRILFGFYAVPDSSSVPIDFVINLEGNEERSKKRVWNDGRTQLILLCPRARQASATSAAALRSMEQLARTSSSKLVSCGSLMPWLPQDHPASRPAWASTDDGDQY</sequence>
<organism evidence="9 10">
    <name type="scientific">Coccomyxa viridis</name>
    <dbReference type="NCBI Taxonomy" id="1274662"/>
    <lineage>
        <taxon>Eukaryota</taxon>
        <taxon>Viridiplantae</taxon>
        <taxon>Chlorophyta</taxon>
        <taxon>core chlorophytes</taxon>
        <taxon>Trebouxiophyceae</taxon>
        <taxon>Trebouxiophyceae incertae sedis</taxon>
        <taxon>Coccomyxaceae</taxon>
        <taxon>Coccomyxa</taxon>
    </lineage>
</organism>
<keyword evidence="4 7" id="KW-1133">Transmembrane helix</keyword>
<evidence type="ECO:0000256" key="5">
    <source>
        <dbReference type="ARBA" id="ARBA00023065"/>
    </source>
</evidence>
<accession>A0ABP1FNE6</accession>
<evidence type="ECO:0000256" key="7">
    <source>
        <dbReference type="SAM" id="Phobius"/>
    </source>
</evidence>
<keyword evidence="3 7" id="KW-0812">Transmembrane</keyword>
<keyword evidence="10" id="KW-1185">Reference proteome</keyword>
<evidence type="ECO:0000256" key="3">
    <source>
        <dbReference type="ARBA" id="ARBA00022692"/>
    </source>
</evidence>
<evidence type="ECO:0000256" key="6">
    <source>
        <dbReference type="ARBA" id="ARBA00023136"/>
    </source>
</evidence>
<feature type="transmembrane region" description="Helical" evidence="7">
    <location>
        <begin position="113"/>
        <end position="133"/>
    </location>
</feature>
<dbReference type="PANTHER" id="PTHR31563">
    <property type="entry name" value="ION CHANNEL POLLUX-RELATED"/>
    <property type="match status" value="1"/>
</dbReference>
<proteinExistence type="predicted"/>
<evidence type="ECO:0000256" key="1">
    <source>
        <dbReference type="ARBA" id="ARBA00004127"/>
    </source>
</evidence>
<evidence type="ECO:0000256" key="2">
    <source>
        <dbReference type="ARBA" id="ARBA00022448"/>
    </source>
</evidence>
<comment type="subcellular location">
    <subcellularLocation>
        <location evidence="1">Endomembrane system</location>
        <topology evidence="1">Multi-pass membrane protein</topology>
    </subcellularLocation>
</comment>
<dbReference type="InterPro" id="IPR044849">
    <property type="entry name" value="CASTOR/POLLUX/SYM8-like"/>
</dbReference>
<dbReference type="PANTHER" id="PTHR31563:SF10">
    <property type="entry name" value="ION CHANNEL POLLUX-RELATED"/>
    <property type="match status" value="1"/>
</dbReference>
<evidence type="ECO:0000259" key="8">
    <source>
        <dbReference type="Pfam" id="PF06241"/>
    </source>
</evidence>
<name>A0ABP1FNE6_9CHLO</name>
<dbReference type="Proteomes" id="UP001497392">
    <property type="component" value="Unassembled WGS sequence"/>
</dbReference>
<dbReference type="InterPro" id="IPR010420">
    <property type="entry name" value="CASTOR/POLLUX/SYM8_dom"/>
</dbReference>
<reference evidence="9 10" key="1">
    <citation type="submission" date="2024-06" db="EMBL/GenBank/DDBJ databases">
        <authorList>
            <person name="Kraege A."/>
            <person name="Thomma B."/>
        </authorList>
    </citation>
    <scope>NUCLEOTIDE SEQUENCE [LARGE SCALE GENOMIC DNA]</scope>
</reference>
<evidence type="ECO:0000256" key="4">
    <source>
        <dbReference type="ARBA" id="ARBA00022989"/>
    </source>
</evidence>
<evidence type="ECO:0000313" key="9">
    <source>
        <dbReference type="EMBL" id="CAL5221476.1"/>
    </source>
</evidence>
<dbReference type="EMBL" id="CAXHTA020000005">
    <property type="protein sequence ID" value="CAL5221476.1"/>
    <property type="molecule type" value="Genomic_DNA"/>
</dbReference>
<keyword evidence="5" id="KW-0406">Ion transport</keyword>
<protein>
    <submittedName>
        <fullName evidence="9">G3675 protein</fullName>
    </submittedName>
</protein>